<keyword evidence="3" id="KW-1185">Reference proteome</keyword>
<accession>A0ABQ8Z2U1</accession>
<feature type="region of interest" description="Disordered" evidence="1">
    <location>
        <begin position="1"/>
        <end position="43"/>
    </location>
</feature>
<gene>
    <name evidence="2" type="ORF">M0813_15301</name>
</gene>
<sequence>MSNFEGFSLRTKLNNSKGSGDNKRNDREDFSKPNQTSATFVKKSDQQKKCKSLSVNVDAKENKLMILAIQSTNLILSYKKQKLSQAFSSTKDRKFEQIETKPNLNCCHKKPKPGISLKELKQFLNQRPKPSWKLRIETFYIYQPNLLRGWSCGLSEILSKDKKAFVNEKIIVSKGLIKLSADLTKQSNNHKDWVKAYKSSQRGIEEYLRKLGYVRKDRYTRKNLTFVRNQLK</sequence>
<proteinExistence type="predicted"/>
<feature type="compositionally biased region" description="Basic and acidic residues" evidence="1">
    <location>
        <begin position="20"/>
        <end position="31"/>
    </location>
</feature>
<comment type="caution">
    <text evidence="2">The sequence shown here is derived from an EMBL/GenBank/DDBJ whole genome shotgun (WGS) entry which is preliminary data.</text>
</comment>
<evidence type="ECO:0000256" key="1">
    <source>
        <dbReference type="SAM" id="MobiDB-lite"/>
    </source>
</evidence>
<evidence type="ECO:0000313" key="3">
    <source>
        <dbReference type="Proteomes" id="UP001150062"/>
    </source>
</evidence>
<evidence type="ECO:0000313" key="2">
    <source>
        <dbReference type="EMBL" id="KAJ6251212.1"/>
    </source>
</evidence>
<dbReference type="Proteomes" id="UP001150062">
    <property type="component" value="Unassembled WGS sequence"/>
</dbReference>
<feature type="compositionally biased region" description="Polar residues" evidence="1">
    <location>
        <begin position="1"/>
        <end position="19"/>
    </location>
</feature>
<evidence type="ECO:0008006" key="4">
    <source>
        <dbReference type="Google" id="ProtNLM"/>
    </source>
</evidence>
<name>A0ABQ8Z2U1_9EUKA</name>
<reference evidence="2" key="1">
    <citation type="submission" date="2022-08" db="EMBL/GenBank/DDBJ databases">
        <title>Novel sulfate-reducing endosymbionts in the free-living metamonad Anaeramoeba.</title>
        <authorList>
            <person name="Jerlstrom-Hultqvist J."/>
            <person name="Cepicka I."/>
            <person name="Gallot-Lavallee L."/>
            <person name="Salas-Leiva D."/>
            <person name="Curtis B.A."/>
            <person name="Zahonova K."/>
            <person name="Pipaliya S."/>
            <person name="Dacks J."/>
            <person name="Roger A.J."/>
        </authorList>
    </citation>
    <scope>NUCLEOTIDE SEQUENCE</scope>
    <source>
        <strain evidence="2">Schooner1</strain>
    </source>
</reference>
<protein>
    <recommendedName>
        <fullName evidence="4">LAGLIDADG homing endonuclease</fullName>
    </recommendedName>
</protein>
<organism evidence="2 3">
    <name type="scientific">Anaeramoeba flamelloides</name>
    <dbReference type="NCBI Taxonomy" id="1746091"/>
    <lineage>
        <taxon>Eukaryota</taxon>
        <taxon>Metamonada</taxon>
        <taxon>Anaeramoebidae</taxon>
        <taxon>Anaeramoeba</taxon>
    </lineage>
</organism>
<dbReference type="EMBL" id="JAOAOG010000067">
    <property type="protein sequence ID" value="KAJ6251212.1"/>
    <property type="molecule type" value="Genomic_DNA"/>
</dbReference>